<evidence type="ECO:0000313" key="2">
    <source>
        <dbReference type="EMBL" id="TWU14280.1"/>
    </source>
</evidence>
<organism evidence="2 3">
    <name type="scientific">Symmachiella macrocystis</name>
    <dbReference type="NCBI Taxonomy" id="2527985"/>
    <lineage>
        <taxon>Bacteria</taxon>
        <taxon>Pseudomonadati</taxon>
        <taxon>Planctomycetota</taxon>
        <taxon>Planctomycetia</taxon>
        <taxon>Planctomycetales</taxon>
        <taxon>Planctomycetaceae</taxon>
        <taxon>Symmachiella</taxon>
    </lineage>
</organism>
<gene>
    <name evidence="2" type="ORF">CA54_31240</name>
</gene>
<sequence>MSMVVLGCSNVPTHSQGPLCRPIQSIPVRTVAPTIGPCSREQGGGRESEVEGAGEGPVVATEAMLI</sequence>
<comment type="caution">
    <text evidence="2">The sequence shown here is derived from an EMBL/GenBank/DDBJ whole genome shotgun (WGS) entry which is preliminary data.</text>
</comment>
<dbReference type="Proteomes" id="UP000320735">
    <property type="component" value="Unassembled WGS sequence"/>
</dbReference>
<reference evidence="2 3" key="1">
    <citation type="submission" date="2019-02" db="EMBL/GenBank/DDBJ databases">
        <title>Deep-cultivation of Planctomycetes and their phenomic and genomic characterization uncovers novel biology.</title>
        <authorList>
            <person name="Wiegand S."/>
            <person name="Jogler M."/>
            <person name="Boedeker C."/>
            <person name="Pinto D."/>
            <person name="Vollmers J."/>
            <person name="Rivas-Marin E."/>
            <person name="Kohn T."/>
            <person name="Peeters S.H."/>
            <person name="Heuer A."/>
            <person name="Rast P."/>
            <person name="Oberbeckmann S."/>
            <person name="Bunk B."/>
            <person name="Jeske O."/>
            <person name="Meyerdierks A."/>
            <person name="Storesund J.E."/>
            <person name="Kallscheuer N."/>
            <person name="Luecker S."/>
            <person name="Lage O.M."/>
            <person name="Pohl T."/>
            <person name="Merkel B.J."/>
            <person name="Hornburger P."/>
            <person name="Mueller R.-W."/>
            <person name="Bruemmer F."/>
            <person name="Labrenz M."/>
            <person name="Spormann A.M."/>
            <person name="Op Den Camp H."/>
            <person name="Overmann J."/>
            <person name="Amann R."/>
            <person name="Jetten M.S.M."/>
            <person name="Mascher T."/>
            <person name="Medema M.H."/>
            <person name="Devos D.P."/>
            <person name="Kaster A.-K."/>
            <person name="Ovreas L."/>
            <person name="Rohde M."/>
            <person name="Galperin M.Y."/>
            <person name="Jogler C."/>
        </authorList>
    </citation>
    <scope>NUCLEOTIDE SEQUENCE [LARGE SCALE GENOMIC DNA]</scope>
    <source>
        <strain evidence="2 3">CA54</strain>
    </source>
</reference>
<dbReference type="EMBL" id="SJPP01000001">
    <property type="protein sequence ID" value="TWU14280.1"/>
    <property type="molecule type" value="Genomic_DNA"/>
</dbReference>
<feature type="region of interest" description="Disordered" evidence="1">
    <location>
        <begin position="34"/>
        <end position="56"/>
    </location>
</feature>
<name>A0A5C6BPX9_9PLAN</name>
<evidence type="ECO:0000313" key="3">
    <source>
        <dbReference type="Proteomes" id="UP000320735"/>
    </source>
</evidence>
<evidence type="ECO:0000256" key="1">
    <source>
        <dbReference type="SAM" id="MobiDB-lite"/>
    </source>
</evidence>
<dbReference type="AlphaFoldDB" id="A0A5C6BPX9"/>
<accession>A0A5C6BPX9</accession>
<proteinExistence type="predicted"/>
<protein>
    <submittedName>
        <fullName evidence="2">Uncharacterized protein</fullName>
    </submittedName>
</protein>
<keyword evidence="3" id="KW-1185">Reference proteome</keyword>